<name>A0A3E2HFB3_SCYLI</name>
<evidence type="ECO:0000259" key="3">
    <source>
        <dbReference type="Pfam" id="PF13577"/>
    </source>
</evidence>
<dbReference type="Proteomes" id="UP000258309">
    <property type="component" value="Unassembled WGS sequence"/>
</dbReference>
<dbReference type="SUPFAM" id="SSF54427">
    <property type="entry name" value="NTF2-like"/>
    <property type="match status" value="1"/>
</dbReference>
<feature type="region of interest" description="Disordered" evidence="2">
    <location>
        <begin position="1"/>
        <end position="20"/>
    </location>
</feature>
<feature type="non-terminal residue" evidence="4">
    <location>
        <position position="1"/>
    </location>
</feature>
<dbReference type="Gene3D" id="3.10.450.50">
    <property type="match status" value="1"/>
</dbReference>
<organism evidence="4 5">
    <name type="scientific">Scytalidium lignicola</name>
    <name type="common">Hyphomycete</name>
    <dbReference type="NCBI Taxonomy" id="5539"/>
    <lineage>
        <taxon>Eukaryota</taxon>
        <taxon>Fungi</taxon>
        <taxon>Dikarya</taxon>
        <taxon>Ascomycota</taxon>
        <taxon>Pezizomycotina</taxon>
        <taxon>Leotiomycetes</taxon>
        <taxon>Leotiomycetes incertae sedis</taxon>
        <taxon>Scytalidium</taxon>
    </lineage>
</organism>
<evidence type="ECO:0000313" key="5">
    <source>
        <dbReference type="Proteomes" id="UP000258309"/>
    </source>
</evidence>
<dbReference type="InterPro" id="IPR037401">
    <property type="entry name" value="SnoaL-like"/>
</dbReference>
<dbReference type="OrthoDB" id="2533647at2759"/>
<dbReference type="GO" id="GO:0000981">
    <property type="term" value="F:DNA-binding transcription factor activity, RNA polymerase II-specific"/>
    <property type="evidence" value="ECO:0007669"/>
    <property type="project" value="InterPro"/>
</dbReference>
<dbReference type="InterPro" id="IPR001138">
    <property type="entry name" value="Zn2Cys6_DnaBD"/>
</dbReference>
<gene>
    <name evidence="4" type="ORF">B7463_g4206</name>
</gene>
<accession>A0A3E2HFB3</accession>
<evidence type="ECO:0000313" key="4">
    <source>
        <dbReference type="EMBL" id="RFU32118.1"/>
    </source>
</evidence>
<dbReference type="SUPFAM" id="SSF57701">
    <property type="entry name" value="Zn2/Cys6 DNA-binding domain"/>
    <property type="match status" value="1"/>
</dbReference>
<evidence type="ECO:0000256" key="1">
    <source>
        <dbReference type="ARBA" id="ARBA00023242"/>
    </source>
</evidence>
<feature type="non-terminal residue" evidence="4">
    <location>
        <position position="339"/>
    </location>
</feature>
<dbReference type="InterPro" id="IPR032710">
    <property type="entry name" value="NTF2-like_dom_sf"/>
</dbReference>
<feature type="domain" description="SnoaL-like" evidence="3">
    <location>
        <begin position="27"/>
        <end position="146"/>
    </location>
</feature>
<evidence type="ECO:0000256" key="2">
    <source>
        <dbReference type="SAM" id="MobiDB-lite"/>
    </source>
</evidence>
<keyword evidence="1" id="KW-0539">Nucleus</keyword>
<proteinExistence type="predicted"/>
<keyword evidence="5" id="KW-1185">Reference proteome</keyword>
<dbReference type="Pfam" id="PF13577">
    <property type="entry name" value="SnoaL_4"/>
    <property type="match status" value="1"/>
</dbReference>
<reference evidence="4 5" key="1">
    <citation type="submission" date="2018-05" db="EMBL/GenBank/DDBJ databases">
        <title>Draft genome sequence of Scytalidium lignicola DSM 105466, a ubiquitous saprotrophic fungus.</title>
        <authorList>
            <person name="Buettner E."/>
            <person name="Gebauer A.M."/>
            <person name="Hofrichter M."/>
            <person name="Liers C."/>
            <person name="Kellner H."/>
        </authorList>
    </citation>
    <scope>NUCLEOTIDE SEQUENCE [LARGE SCALE GENOMIC DNA]</scope>
    <source>
        <strain evidence="4 5">DSM 105466</strain>
    </source>
</reference>
<dbReference type="InterPro" id="IPR036864">
    <property type="entry name" value="Zn2-C6_fun-type_DNA-bd_sf"/>
</dbReference>
<dbReference type="GO" id="GO:0008270">
    <property type="term" value="F:zinc ion binding"/>
    <property type="evidence" value="ECO:0007669"/>
    <property type="project" value="InterPro"/>
</dbReference>
<dbReference type="CDD" id="cd00067">
    <property type="entry name" value="GAL4"/>
    <property type="match status" value="1"/>
</dbReference>
<protein>
    <recommendedName>
        <fullName evidence="3">SnoaL-like domain-containing protein</fullName>
    </recommendedName>
</protein>
<sequence>MVDLHSLPEGSRPNQTVRNNGPENLVWERYKLRELAEGWPCYRDSCEWENLASIFHSDAYIYTTWTGRTHFQDFIAASKRGMDNGAFIMHRIHGSTTDINTNATRAVTKMKASITQRFDLNGVEVDAESDCRFCFFWDRDLTTGDWGARFVRHWYEKDKLIPVDPRKVPVLDDERLKTYPVGYRYLAYCQETVMGVKVKLDMPGHRREGSNCDEAQPICGRCLRLGRECEHPGRYQFLDEKLRFGLSSDLQYVKNEVERILHRKLSGWNGAEISTGLTVHRSPTALPEQSSLEQSLQQFPKPSLRGTSPLLISPSLREPEGLVFALTNALKIGSRGHQL</sequence>
<dbReference type="EMBL" id="NCSJ02000061">
    <property type="protein sequence ID" value="RFU32118.1"/>
    <property type="molecule type" value="Genomic_DNA"/>
</dbReference>
<dbReference type="AlphaFoldDB" id="A0A3E2HFB3"/>
<comment type="caution">
    <text evidence="4">The sequence shown here is derived from an EMBL/GenBank/DDBJ whole genome shotgun (WGS) entry which is preliminary data.</text>
</comment>